<dbReference type="Gene3D" id="1.20.141.10">
    <property type="entry name" value="Chitosanase, subunit A, domain 1"/>
    <property type="match status" value="1"/>
</dbReference>
<dbReference type="AlphaFoldDB" id="T0IRN6"/>
<name>T0IRN6_9SPHN</name>
<proteinExistence type="predicted"/>
<evidence type="ECO:0000313" key="1">
    <source>
        <dbReference type="EMBL" id="EQB31515.1"/>
    </source>
</evidence>
<comment type="caution">
    <text evidence="1">The sequence shown here is derived from an EMBL/GenBank/DDBJ whole genome shotgun (WGS) entry which is preliminary data.</text>
</comment>
<organism evidence="1 2">
    <name type="scientific">Sphingobium ummariense RL-3</name>
    <dbReference type="NCBI Taxonomy" id="1346791"/>
    <lineage>
        <taxon>Bacteria</taxon>
        <taxon>Pseudomonadati</taxon>
        <taxon>Pseudomonadota</taxon>
        <taxon>Alphaproteobacteria</taxon>
        <taxon>Sphingomonadales</taxon>
        <taxon>Sphingomonadaceae</taxon>
        <taxon>Sphingobium</taxon>
    </lineage>
</organism>
<protein>
    <submittedName>
        <fullName evidence="1">Uncharacterized protein</fullName>
    </submittedName>
</protein>
<gene>
    <name evidence="1" type="ORF">M529_14450</name>
</gene>
<dbReference type="InterPro" id="IPR023346">
    <property type="entry name" value="Lysozyme-like_dom_sf"/>
</dbReference>
<reference evidence="1 2" key="1">
    <citation type="journal article" date="2013" name="Genome Announc.">
        <title>Draft Genome Sequence of Sphingobium ummariense Strain RL-3, a Hexachlorocyclohexane-Degrading Bacterium.</title>
        <authorList>
            <person name="Kohli P."/>
            <person name="Dua A."/>
            <person name="Sangwan N."/>
            <person name="Oldach P."/>
            <person name="Khurana J.P."/>
            <person name="Lal R."/>
        </authorList>
    </citation>
    <scope>NUCLEOTIDE SEQUENCE [LARGE SCALE GENOMIC DNA]</scope>
    <source>
        <strain evidence="1 2">RL-3</strain>
    </source>
</reference>
<accession>T0IRN6</accession>
<dbReference type="SUPFAM" id="SSF53955">
    <property type="entry name" value="Lysozyme-like"/>
    <property type="match status" value="1"/>
</dbReference>
<dbReference type="PATRIC" id="fig|1346791.3.peg.2779"/>
<sequence>MGMHAPIPTNHNSFSNRALAERIGDIQAQTADAIRRARRAQDLKARLVLKIPYHEWAAAVERGRTSELVEAYTPKGMHAVHDYVDAPRCPPWATRKYRGAIPDSADERAAHVIANRDRVTGAWGSLRASFERAQASRWSEAADRVRWDRPGALALPGRLEAAVARPSRLEAASRPAPGSLAANIARPARRGFAATVELARIWQRLDAESFPRPIGEMLFDLGVNGDPVTAKKLLQRALNGCLAKFLIALPPLKVDGILGEKTRAALDVVLANAASGMPVLKIAYQEAAKAQYRSTGAATLAQPAPGGLAATVDRLKGLGGWSGGDA</sequence>
<dbReference type="eggNOG" id="COG3926">
    <property type="taxonomic scope" value="Bacteria"/>
</dbReference>
<dbReference type="STRING" id="1346791.M529_14450"/>
<dbReference type="Proteomes" id="UP000015523">
    <property type="component" value="Unassembled WGS sequence"/>
</dbReference>
<evidence type="ECO:0000313" key="2">
    <source>
        <dbReference type="Proteomes" id="UP000015523"/>
    </source>
</evidence>
<dbReference type="EMBL" id="AUWY01000100">
    <property type="protein sequence ID" value="EQB31515.1"/>
    <property type="molecule type" value="Genomic_DNA"/>
</dbReference>
<keyword evidence="2" id="KW-1185">Reference proteome</keyword>